<reference evidence="2" key="1">
    <citation type="submission" date="2021-03" db="EMBL/GenBank/DDBJ databases">
        <authorList>
            <person name="Tagirdzhanova G."/>
        </authorList>
    </citation>
    <scope>NUCLEOTIDE SEQUENCE</scope>
</reference>
<evidence type="ECO:0000313" key="2">
    <source>
        <dbReference type="EMBL" id="CAF9927946.1"/>
    </source>
</evidence>
<comment type="caution">
    <text evidence="2">The sequence shown here is derived from an EMBL/GenBank/DDBJ whole genome shotgun (WGS) entry which is preliminary data.</text>
</comment>
<keyword evidence="3" id="KW-1185">Reference proteome</keyword>
<feature type="signal peptide" evidence="1">
    <location>
        <begin position="1"/>
        <end position="20"/>
    </location>
</feature>
<evidence type="ECO:0000313" key="3">
    <source>
        <dbReference type="Proteomes" id="UP000664521"/>
    </source>
</evidence>
<dbReference type="EMBL" id="CAJPDS010000046">
    <property type="protein sequence ID" value="CAF9927946.1"/>
    <property type="molecule type" value="Genomic_DNA"/>
</dbReference>
<keyword evidence="1" id="KW-0732">Signal</keyword>
<evidence type="ECO:0000256" key="1">
    <source>
        <dbReference type="SAM" id="SignalP"/>
    </source>
</evidence>
<feature type="chain" id="PRO_5034937651" description="Effector protein" evidence="1">
    <location>
        <begin position="21"/>
        <end position="182"/>
    </location>
</feature>
<dbReference type="AlphaFoldDB" id="A0A8H3FNP1"/>
<name>A0A8H3FNP1_9LECA</name>
<sequence>MLLAISLLLSLSYATTSASAALTSSSVSLGLPAHGNTSNSFHPINFFNASQKECRQNDEVVHLVYTKLGDDIKPARFTKLCHHLYQSLKESMEASHADWDDRIGFQSIHWGTHDYWFSFDKMNEYRWQLTWFWLRVILHLLEWCYEKGQIRELDAKLCYDSNTLGRVRVYFSRAPEEGLEMG</sequence>
<accession>A0A8H3FNP1</accession>
<organism evidence="2 3">
    <name type="scientific">Heterodermia speciosa</name>
    <dbReference type="NCBI Taxonomy" id="116794"/>
    <lineage>
        <taxon>Eukaryota</taxon>
        <taxon>Fungi</taxon>
        <taxon>Dikarya</taxon>
        <taxon>Ascomycota</taxon>
        <taxon>Pezizomycotina</taxon>
        <taxon>Lecanoromycetes</taxon>
        <taxon>OSLEUM clade</taxon>
        <taxon>Lecanoromycetidae</taxon>
        <taxon>Caliciales</taxon>
        <taxon>Physciaceae</taxon>
        <taxon>Heterodermia</taxon>
    </lineage>
</organism>
<gene>
    <name evidence="2" type="ORF">HETSPECPRED_006710</name>
</gene>
<protein>
    <recommendedName>
        <fullName evidence="4">Effector protein</fullName>
    </recommendedName>
</protein>
<dbReference type="Proteomes" id="UP000664521">
    <property type="component" value="Unassembled WGS sequence"/>
</dbReference>
<evidence type="ECO:0008006" key="4">
    <source>
        <dbReference type="Google" id="ProtNLM"/>
    </source>
</evidence>
<proteinExistence type="predicted"/>